<name>A0A7S1U8Y1_9STRA</name>
<dbReference type="FunFam" id="3.30.450.30:FF:000009">
    <property type="entry name" value="Dynein light chain roadblock"/>
    <property type="match status" value="1"/>
</dbReference>
<evidence type="ECO:0000256" key="3">
    <source>
        <dbReference type="ARBA" id="ARBA00022448"/>
    </source>
</evidence>
<dbReference type="PIRSF" id="PIRSF009998">
    <property type="entry name" value="DLC7"/>
    <property type="match status" value="1"/>
</dbReference>
<evidence type="ECO:0000313" key="12">
    <source>
        <dbReference type="EMBL" id="CAD9260170.1"/>
    </source>
</evidence>
<comment type="similarity">
    <text evidence="2 10">Belongs to the GAMAD family.</text>
</comment>
<protein>
    <recommendedName>
        <fullName evidence="10">Dynein light chain roadblock</fullName>
    </recommendedName>
</protein>
<comment type="subcellular location">
    <subcellularLocation>
        <location evidence="1 10">Cytoplasm</location>
        <location evidence="1 10">Cytoskeleton</location>
    </subcellularLocation>
</comment>
<sequence>MSAAVEETLKRIQSHRGVKGVLIVNSDGVPIRSTLNQESTDSYAALLSQLAFKASSVVRTLDETDGLTFLRIRSNKEEIMVAPDRDYLLIVIQRHEMN</sequence>
<keyword evidence="7 10" id="KW-0505">Motor protein</keyword>
<dbReference type="GO" id="GO:0045505">
    <property type="term" value="F:dynein intermediate chain binding"/>
    <property type="evidence" value="ECO:0007669"/>
    <property type="project" value="UniProtKB-UniRule"/>
</dbReference>
<evidence type="ECO:0000256" key="2">
    <source>
        <dbReference type="ARBA" id="ARBA00007191"/>
    </source>
</evidence>
<evidence type="ECO:0000256" key="4">
    <source>
        <dbReference type="ARBA" id="ARBA00022490"/>
    </source>
</evidence>
<evidence type="ECO:0000256" key="10">
    <source>
        <dbReference type="PIRNR" id="PIRNR009998"/>
    </source>
</evidence>
<keyword evidence="6 10" id="KW-0243">Dynein</keyword>
<dbReference type="InterPro" id="IPR004942">
    <property type="entry name" value="Roadblock/LAMTOR2_dom"/>
</dbReference>
<accession>A0A7S1U8Y1</accession>
<evidence type="ECO:0000256" key="7">
    <source>
        <dbReference type="ARBA" id="ARBA00023175"/>
    </source>
</evidence>
<evidence type="ECO:0000256" key="6">
    <source>
        <dbReference type="ARBA" id="ARBA00023017"/>
    </source>
</evidence>
<evidence type="ECO:0000256" key="1">
    <source>
        <dbReference type="ARBA" id="ARBA00004245"/>
    </source>
</evidence>
<dbReference type="SMART" id="SM00960">
    <property type="entry name" value="Robl_LC7"/>
    <property type="match status" value="1"/>
</dbReference>
<evidence type="ECO:0000256" key="8">
    <source>
        <dbReference type="ARBA" id="ARBA00023212"/>
    </source>
</evidence>
<dbReference type="PANTHER" id="PTHR10779">
    <property type="entry name" value="DYNEIN LIGHT CHAIN ROADBLOCK"/>
    <property type="match status" value="1"/>
</dbReference>
<evidence type="ECO:0000256" key="9">
    <source>
        <dbReference type="ARBA" id="ARBA00025362"/>
    </source>
</evidence>
<dbReference type="Gene3D" id="3.30.450.30">
    <property type="entry name" value="Dynein light chain 2a, cytoplasmic"/>
    <property type="match status" value="1"/>
</dbReference>
<keyword evidence="8 10" id="KW-0206">Cytoskeleton</keyword>
<organism evidence="12">
    <name type="scientific">Phaeomonas parva</name>
    <dbReference type="NCBI Taxonomy" id="124430"/>
    <lineage>
        <taxon>Eukaryota</taxon>
        <taxon>Sar</taxon>
        <taxon>Stramenopiles</taxon>
        <taxon>Ochrophyta</taxon>
        <taxon>Pinguiophyceae</taxon>
        <taxon>Pinguiochrysidales</taxon>
        <taxon>Pinguiochrysidaceae</taxon>
        <taxon>Phaeomonas</taxon>
    </lineage>
</organism>
<keyword evidence="5 10" id="KW-0493">Microtubule</keyword>
<comment type="function">
    <text evidence="9">Acts as one of several non-catalytic accessory components of the cytoplasmic dynein 1 complex that are thought to be involved in linking dynein to cargos and to adapter proteins that regulate dynein function. Cytoplasmic dynein 1 acts as a motor for the intracellular retrograde motility of vesicles and organelles along microtubules.</text>
</comment>
<dbReference type="GO" id="GO:0005868">
    <property type="term" value="C:cytoplasmic dynein complex"/>
    <property type="evidence" value="ECO:0007669"/>
    <property type="project" value="UniProtKB-UniRule"/>
</dbReference>
<dbReference type="GO" id="GO:0005737">
    <property type="term" value="C:cytoplasm"/>
    <property type="evidence" value="ECO:0007669"/>
    <property type="project" value="UniProtKB-UniRule"/>
</dbReference>
<keyword evidence="3 10" id="KW-0813">Transport</keyword>
<dbReference type="InterPro" id="IPR016561">
    <property type="entry name" value="DYNLRB1/2"/>
</dbReference>
<dbReference type="AlphaFoldDB" id="A0A7S1U8Y1"/>
<evidence type="ECO:0000256" key="5">
    <source>
        <dbReference type="ARBA" id="ARBA00022701"/>
    </source>
</evidence>
<proteinExistence type="inferred from homology"/>
<evidence type="ECO:0000259" key="11">
    <source>
        <dbReference type="SMART" id="SM00960"/>
    </source>
</evidence>
<dbReference type="EMBL" id="HBGJ01029370">
    <property type="protein sequence ID" value="CAD9260170.1"/>
    <property type="molecule type" value="Transcribed_RNA"/>
</dbReference>
<dbReference type="Pfam" id="PF03259">
    <property type="entry name" value="Robl_LC7"/>
    <property type="match status" value="1"/>
</dbReference>
<feature type="domain" description="Roadblock/LAMTOR2" evidence="11">
    <location>
        <begin position="5"/>
        <end position="93"/>
    </location>
</feature>
<dbReference type="GO" id="GO:0007018">
    <property type="term" value="P:microtubule-based movement"/>
    <property type="evidence" value="ECO:0007669"/>
    <property type="project" value="UniProtKB-UniRule"/>
</dbReference>
<keyword evidence="4 10" id="KW-0963">Cytoplasm</keyword>
<dbReference type="SUPFAM" id="SSF103196">
    <property type="entry name" value="Roadblock/LC7 domain"/>
    <property type="match status" value="1"/>
</dbReference>
<gene>
    <name evidence="12" type="ORF">PPAR1163_LOCUS18548</name>
</gene>
<dbReference type="GO" id="GO:0005874">
    <property type="term" value="C:microtubule"/>
    <property type="evidence" value="ECO:0007669"/>
    <property type="project" value="UniProtKB-UniRule"/>
</dbReference>
<reference evidence="12" key="1">
    <citation type="submission" date="2021-01" db="EMBL/GenBank/DDBJ databases">
        <authorList>
            <person name="Corre E."/>
            <person name="Pelletier E."/>
            <person name="Niang G."/>
            <person name="Scheremetjew M."/>
            <person name="Finn R."/>
            <person name="Kale V."/>
            <person name="Holt S."/>
            <person name="Cochrane G."/>
            <person name="Meng A."/>
            <person name="Brown T."/>
            <person name="Cohen L."/>
        </authorList>
    </citation>
    <scope>NUCLEOTIDE SEQUENCE</scope>
    <source>
        <strain evidence="12">CCMP2877</strain>
    </source>
</reference>